<reference evidence="3 4" key="1">
    <citation type="submission" date="2018-05" db="EMBL/GenBank/DDBJ databases">
        <title>A metagenomic window into the 2 km-deep terrestrial subsurface aquifer revealed taxonomically and functionally diverse microbial community comprising novel uncultured bacterial lineages.</title>
        <authorList>
            <person name="Kadnikov V.V."/>
            <person name="Mardanov A.V."/>
            <person name="Beletsky A.V."/>
            <person name="Banks D."/>
            <person name="Pimenov N.V."/>
            <person name="Frank Y.A."/>
            <person name="Karnachuk O.V."/>
            <person name="Ravin N.V."/>
        </authorList>
    </citation>
    <scope>NUCLEOTIDE SEQUENCE [LARGE SCALE GENOMIC DNA]</scope>
    <source>
        <strain evidence="3">BY</strain>
    </source>
</reference>
<accession>A0A2Z4Y4Q3</accession>
<evidence type="ECO:0000259" key="1">
    <source>
        <dbReference type="Pfam" id="PF00534"/>
    </source>
</evidence>
<dbReference type="Proteomes" id="UP000262583">
    <property type="component" value="Chromosome"/>
</dbReference>
<organism evidence="3 4">
    <name type="scientific">Sumerlaea chitinivorans</name>
    <dbReference type="NCBI Taxonomy" id="2250252"/>
    <lineage>
        <taxon>Bacteria</taxon>
        <taxon>Candidatus Sumerlaeota</taxon>
        <taxon>Candidatus Sumerlaeia</taxon>
        <taxon>Candidatus Sumerlaeales</taxon>
        <taxon>Candidatus Sumerlaeaceae</taxon>
        <taxon>Candidatus Sumerlaea</taxon>
    </lineage>
</organism>
<feature type="domain" description="Glycosyltransferase subfamily 4-like N-terminal" evidence="2">
    <location>
        <begin position="59"/>
        <end position="220"/>
    </location>
</feature>
<dbReference type="GO" id="GO:0016758">
    <property type="term" value="F:hexosyltransferase activity"/>
    <property type="evidence" value="ECO:0007669"/>
    <property type="project" value="TreeGrafter"/>
</dbReference>
<sequence length="435" mass="48877">MPTNNWFRVPLRRFRIPPTEPTSSWRWRISTCRATREKQGVAQMTRLLFPTTDFLPKLSGVATVGWGQAAGLARLGHEVRVDTLDFGPLPPALEIPQGLEICAHSIRTRAILRLVPIAQMVRRAIREYRPDCLYSTTYRGLGPVLALMAGKAGLRFALYIHGTELFTENRNLLRRKLMEYTFGRASLLLTNSENTKRLIHEFFPRIQTPVVALHPGIELEKYDSPQVFEQAKELRARWLETCRASKDALILLTAARVTREKGIHLVMEALASLHKTLPRTVLYIICGSGPDLEALKRLAKELEVDRCTLFEGAISPLQLPARYRAADIYVQPSNFDSFGISLVEAQYCGLPCVATRVGGIPEAVLDGQSALLVPLNDQAALQNALRTVIENDELRARMGEAGRKHAAQFSWDVHAQRLSQLLEAWCIPSLERTAR</sequence>
<dbReference type="InterPro" id="IPR028098">
    <property type="entry name" value="Glyco_trans_4-like_N"/>
</dbReference>
<protein>
    <submittedName>
        <fullName evidence="3">Glycosyltransferase</fullName>
    </submittedName>
</protein>
<dbReference type="PANTHER" id="PTHR45947">
    <property type="entry name" value="SULFOQUINOVOSYL TRANSFERASE SQD2"/>
    <property type="match status" value="1"/>
</dbReference>
<proteinExistence type="predicted"/>
<dbReference type="Pfam" id="PF13439">
    <property type="entry name" value="Glyco_transf_4"/>
    <property type="match status" value="1"/>
</dbReference>
<evidence type="ECO:0000313" key="3">
    <source>
        <dbReference type="EMBL" id="AXA36120.1"/>
    </source>
</evidence>
<dbReference type="InterPro" id="IPR050194">
    <property type="entry name" value="Glycosyltransferase_grp1"/>
</dbReference>
<feature type="domain" description="Glycosyl transferase family 1" evidence="1">
    <location>
        <begin position="245"/>
        <end position="405"/>
    </location>
</feature>
<evidence type="ECO:0000313" key="4">
    <source>
        <dbReference type="Proteomes" id="UP000262583"/>
    </source>
</evidence>
<dbReference type="SUPFAM" id="SSF53756">
    <property type="entry name" value="UDP-Glycosyltransferase/glycogen phosphorylase"/>
    <property type="match status" value="1"/>
</dbReference>
<dbReference type="CDD" id="cd03801">
    <property type="entry name" value="GT4_PimA-like"/>
    <property type="match status" value="1"/>
</dbReference>
<dbReference type="KEGG" id="schv:BRCON_1343"/>
<dbReference type="PANTHER" id="PTHR45947:SF3">
    <property type="entry name" value="SULFOQUINOVOSYL TRANSFERASE SQD2"/>
    <property type="match status" value="1"/>
</dbReference>
<dbReference type="InterPro" id="IPR001296">
    <property type="entry name" value="Glyco_trans_1"/>
</dbReference>
<name>A0A2Z4Y4Q3_SUMC1</name>
<dbReference type="EMBL" id="CP030759">
    <property type="protein sequence ID" value="AXA36120.1"/>
    <property type="molecule type" value="Genomic_DNA"/>
</dbReference>
<dbReference type="Pfam" id="PF00534">
    <property type="entry name" value="Glycos_transf_1"/>
    <property type="match status" value="1"/>
</dbReference>
<gene>
    <name evidence="3" type="ORF">BRCON_1343</name>
</gene>
<dbReference type="Gene3D" id="3.40.50.2000">
    <property type="entry name" value="Glycogen Phosphorylase B"/>
    <property type="match status" value="2"/>
</dbReference>
<evidence type="ECO:0000259" key="2">
    <source>
        <dbReference type="Pfam" id="PF13439"/>
    </source>
</evidence>
<keyword evidence="3" id="KW-0808">Transferase</keyword>
<dbReference type="AlphaFoldDB" id="A0A2Z4Y4Q3"/>